<dbReference type="PROSITE" id="PS50102">
    <property type="entry name" value="RRM"/>
    <property type="match status" value="2"/>
</dbReference>
<dbReference type="Pfam" id="PF23240">
    <property type="entry name" value="HAT_PRP39_N"/>
    <property type="match status" value="1"/>
</dbReference>
<dbReference type="InterPro" id="IPR012677">
    <property type="entry name" value="Nucleotide-bd_a/b_plait_sf"/>
</dbReference>
<dbReference type="SUPFAM" id="SSF48452">
    <property type="entry name" value="TPR-like"/>
    <property type="match status" value="1"/>
</dbReference>
<feature type="region of interest" description="Disordered" evidence="10">
    <location>
        <begin position="659"/>
        <end position="689"/>
    </location>
</feature>
<evidence type="ECO:0000256" key="1">
    <source>
        <dbReference type="ARBA" id="ARBA00004123"/>
    </source>
</evidence>
<feature type="compositionally biased region" description="Polar residues" evidence="10">
    <location>
        <begin position="592"/>
        <end position="601"/>
    </location>
</feature>
<dbReference type="InterPro" id="IPR055433">
    <property type="entry name" value="HAT_Syf1-like_N"/>
</dbReference>
<keyword evidence="5" id="KW-0677">Repeat</keyword>
<feature type="region of interest" description="Disordered" evidence="10">
    <location>
        <begin position="860"/>
        <end position="933"/>
    </location>
</feature>
<dbReference type="GO" id="GO:0003723">
    <property type="term" value="F:RNA binding"/>
    <property type="evidence" value="ECO:0007669"/>
    <property type="project" value="UniProtKB-UniRule"/>
</dbReference>
<proteinExistence type="inferred from homology"/>
<feature type="region of interest" description="Disordered" evidence="10">
    <location>
        <begin position="1"/>
        <end position="78"/>
    </location>
</feature>
<dbReference type="OMA" id="LWARYIL"/>
<feature type="region of interest" description="Disordered" evidence="10">
    <location>
        <begin position="589"/>
        <end position="640"/>
    </location>
</feature>
<feature type="compositionally biased region" description="Gly residues" evidence="10">
    <location>
        <begin position="28"/>
        <end position="43"/>
    </location>
</feature>
<accession>A0A226E537</accession>
<dbReference type="InterPro" id="IPR008669">
    <property type="entry name" value="LSM_interact"/>
</dbReference>
<dbReference type="SUPFAM" id="SSF54928">
    <property type="entry name" value="RNA-binding domain, RBD"/>
    <property type="match status" value="2"/>
</dbReference>
<dbReference type="Pfam" id="PF00076">
    <property type="entry name" value="RRM_1"/>
    <property type="match status" value="2"/>
</dbReference>
<evidence type="ECO:0000256" key="9">
    <source>
        <dbReference type="PROSITE-ProRule" id="PRU00176"/>
    </source>
</evidence>
<sequence>MSSDLDEDQLLADSSEEGSSDEESVGEGTPGAGSLGGEGGISLGGHQRAGAASFFASAGADEDDDDDDSGEGDAEEDMDVDEEVLQSELDVVNNKLASEPYSYDLYLEKIRILKGLGELDKLRSAREKMNVIYPLSPTLWIEWLQDEQKMLSVATDEEKEYVFTLMERAVKDYTSVEVWLEYINLCLSNMNEENGVVRCRDVFERALGCCGLNVAMGSLIWDTYRDFEAALLATMVTEEQQLEQEKRFIALCKRQLAVPLLGMKNTFNLLKNKIDIDENVESAYKKALDRLKYLESWEAKLVQTSEGSQKSSIYNDYIAQEQKFKSNPARIQCLYERAITDSPLDAQLWLDYIDYLTKDLKIPDLIMDICERAVRNCSWTLTVWLKYLWAVETFIPIDESIEYDDGQRFDKMKTVFEKALTYCGTGDQAGTLWLKYLEFLRRRIDYEKSLDPKKVEILRKTFTAAETHLLQLVQEPNDFISQILQFQARFESNLIKGMTGEIREMWKAIFNRGYGQYYRVWAQYLTLEIKYGADVKRVRAELGRAMLQIQDDPQSVADFWLNFERDYGDLISQSVAEAKISKALENMVYPNPGQNYTNKNYGQKDYRQNNEQGKNKKRKWQQSDEMLNNAVPPKREKPTPIFDTVDGLDNMFKMPAVPKPKFVKSSSNDSAKTEQPPPGPVKHDSSKDNRTVFVSNLHFSADESMIKGFFSEVGTVEEVRLVKDFKLRSKGFGYVVFEKLESHANALKMDRKPLEGRPVFVSKCDPDKNTRQVQFKYSTALEKNKLFVKGLPFSMSQEDLRKLFAEFGALKDCRLVANRTGRSKGIAYLEFENASHAAAAILKTDGSVIDGRTISVSISNPPAKNEGKSIQPSYFSKATATTDPLQRRERNVFVPRSLQVHPKSDAPTADLTTNPPPTAPKSNDDFRKLFMKK</sequence>
<organism evidence="12 13">
    <name type="scientific">Folsomia candida</name>
    <name type="common">Springtail</name>
    <dbReference type="NCBI Taxonomy" id="158441"/>
    <lineage>
        <taxon>Eukaryota</taxon>
        <taxon>Metazoa</taxon>
        <taxon>Ecdysozoa</taxon>
        <taxon>Arthropoda</taxon>
        <taxon>Hexapoda</taxon>
        <taxon>Collembola</taxon>
        <taxon>Entomobryomorpha</taxon>
        <taxon>Isotomoidea</taxon>
        <taxon>Isotomidae</taxon>
        <taxon>Proisotominae</taxon>
        <taxon>Folsomia</taxon>
    </lineage>
</organism>
<keyword evidence="8" id="KW-0539">Nucleus</keyword>
<evidence type="ECO:0000256" key="6">
    <source>
        <dbReference type="ARBA" id="ARBA00022884"/>
    </source>
</evidence>
<evidence type="ECO:0000256" key="5">
    <source>
        <dbReference type="ARBA" id="ARBA00022737"/>
    </source>
</evidence>
<evidence type="ECO:0000256" key="4">
    <source>
        <dbReference type="ARBA" id="ARBA00022728"/>
    </source>
</evidence>
<evidence type="ECO:0000256" key="2">
    <source>
        <dbReference type="ARBA" id="ARBA00008644"/>
    </source>
</evidence>
<dbReference type="SMART" id="SM00386">
    <property type="entry name" value="HAT"/>
    <property type="match status" value="7"/>
</dbReference>
<evidence type="ECO:0000313" key="13">
    <source>
        <dbReference type="Proteomes" id="UP000198287"/>
    </source>
</evidence>
<dbReference type="InterPro" id="IPR003107">
    <property type="entry name" value="HAT"/>
</dbReference>
<dbReference type="InterPro" id="IPR034217">
    <property type="entry name" value="SART3_RRM1"/>
</dbReference>
<dbReference type="Proteomes" id="UP000198287">
    <property type="component" value="Unassembled WGS sequence"/>
</dbReference>
<feature type="compositionally biased region" description="Low complexity" evidence="10">
    <location>
        <begin position="49"/>
        <end position="59"/>
    </location>
</feature>
<gene>
    <name evidence="12" type="ORF">Fcan01_13020</name>
</gene>
<comment type="similarity">
    <text evidence="2">Belongs to the crooked-neck family.</text>
</comment>
<dbReference type="Pfam" id="PF23233">
    <property type="entry name" value="HAT_Syf1_CNRKL1_N"/>
    <property type="match status" value="1"/>
</dbReference>
<dbReference type="Pfam" id="PF05391">
    <property type="entry name" value="Lsm_interact"/>
    <property type="match status" value="1"/>
</dbReference>
<comment type="caution">
    <text evidence="12">The sequence shown here is derived from an EMBL/GenBank/DDBJ whole genome shotgun (WGS) entry which is preliminary data.</text>
</comment>
<dbReference type="PANTHER" id="PTHR17204">
    <property type="entry name" value="PRE-MRNA PROCESSING PROTEIN PRP39-RELATED"/>
    <property type="match status" value="1"/>
</dbReference>
<feature type="domain" description="RRM" evidence="11">
    <location>
        <begin position="784"/>
        <end position="861"/>
    </location>
</feature>
<evidence type="ECO:0000259" key="11">
    <source>
        <dbReference type="PROSITE" id="PS50102"/>
    </source>
</evidence>
<name>A0A226E537_FOLCA</name>
<dbReference type="Gene3D" id="3.30.70.330">
    <property type="match status" value="2"/>
</dbReference>
<keyword evidence="4" id="KW-0747">Spliceosome</keyword>
<feature type="compositionally biased region" description="Acidic residues" evidence="10">
    <location>
        <begin position="60"/>
        <end position="78"/>
    </location>
</feature>
<dbReference type="InterPro" id="IPR011990">
    <property type="entry name" value="TPR-like_helical_dom_sf"/>
</dbReference>
<feature type="domain" description="RRM" evidence="11">
    <location>
        <begin position="690"/>
        <end position="766"/>
    </location>
</feature>
<keyword evidence="3" id="KW-0507">mRNA processing</keyword>
<comment type="subcellular location">
    <subcellularLocation>
        <location evidence="1">Nucleus</location>
    </subcellularLocation>
</comment>
<feature type="compositionally biased region" description="Polar residues" evidence="10">
    <location>
        <begin position="860"/>
        <end position="884"/>
    </location>
</feature>
<dbReference type="InterPro" id="IPR000504">
    <property type="entry name" value="RRM_dom"/>
</dbReference>
<feature type="compositionally biased region" description="Basic and acidic residues" evidence="10">
    <location>
        <begin position="922"/>
        <end position="933"/>
    </location>
</feature>
<dbReference type="SMART" id="SM00360">
    <property type="entry name" value="RRM"/>
    <property type="match status" value="2"/>
</dbReference>
<protein>
    <submittedName>
        <fullName evidence="12">Squamous cell carcinoma antigen recognized by T-cells 3</fullName>
    </submittedName>
</protein>
<dbReference type="EMBL" id="LNIX01000007">
    <property type="protein sequence ID" value="OXA52154.1"/>
    <property type="molecule type" value="Genomic_DNA"/>
</dbReference>
<evidence type="ECO:0000256" key="7">
    <source>
        <dbReference type="ARBA" id="ARBA00023187"/>
    </source>
</evidence>
<dbReference type="AlphaFoldDB" id="A0A226E537"/>
<dbReference type="STRING" id="158441.A0A226E537"/>
<keyword evidence="13" id="KW-1185">Reference proteome</keyword>
<keyword evidence="6 9" id="KW-0694">RNA-binding</keyword>
<keyword evidence="7" id="KW-0508">mRNA splicing</keyword>
<dbReference type="GO" id="GO:0006397">
    <property type="term" value="P:mRNA processing"/>
    <property type="evidence" value="ECO:0007669"/>
    <property type="project" value="UniProtKB-KW"/>
</dbReference>
<dbReference type="OrthoDB" id="360390at2759"/>
<feature type="compositionally biased region" description="Acidic residues" evidence="10">
    <location>
        <begin position="1"/>
        <end position="25"/>
    </location>
</feature>
<dbReference type="Gene3D" id="1.25.40.10">
    <property type="entry name" value="Tetratricopeptide repeat domain"/>
    <property type="match status" value="2"/>
</dbReference>
<reference evidence="12 13" key="1">
    <citation type="submission" date="2015-12" db="EMBL/GenBank/DDBJ databases">
        <title>The genome of Folsomia candida.</title>
        <authorList>
            <person name="Faddeeva A."/>
            <person name="Derks M.F."/>
            <person name="Anvar Y."/>
            <person name="Smit S."/>
            <person name="Van Straalen N."/>
            <person name="Roelofs D."/>
        </authorList>
    </citation>
    <scope>NUCLEOTIDE SEQUENCE [LARGE SCALE GENOMIC DNA]</scope>
    <source>
        <strain evidence="12 13">VU population</strain>
        <tissue evidence="12">Whole body</tissue>
    </source>
</reference>
<evidence type="ECO:0000313" key="12">
    <source>
        <dbReference type="EMBL" id="OXA52154.1"/>
    </source>
</evidence>
<evidence type="ECO:0000256" key="8">
    <source>
        <dbReference type="ARBA" id="ARBA00023242"/>
    </source>
</evidence>
<evidence type="ECO:0000256" key="10">
    <source>
        <dbReference type="SAM" id="MobiDB-lite"/>
    </source>
</evidence>
<dbReference type="CDD" id="cd12391">
    <property type="entry name" value="RRM1_SART3"/>
    <property type="match status" value="1"/>
</dbReference>
<dbReference type="PANTHER" id="PTHR17204:SF25">
    <property type="entry name" value="RRM DOMAIN-CONTAINING PROTEIN"/>
    <property type="match status" value="1"/>
</dbReference>
<dbReference type="GO" id="GO:0005681">
    <property type="term" value="C:spliceosomal complex"/>
    <property type="evidence" value="ECO:0007669"/>
    <property type="project" value="UniProtKB-KW"/>
</dbReference>
<evidence type="ECO:0000256" key="3">
    <source>
        <dbReference type="ARBA" id="ARBA00022664"/>
    </source>
</evidence>
<dbReference type="GO" id="GO:0008380">
    <property type="term" value="P:RNA splicing"/>
    <property type="evidence" value="ECO:0007669"/>
    <property type="project" value="UniProtKB-KW"/>
</dbReference>
<dbReference type="InterPro" id="IPR035979">
    <property type="entry name" value="RBD_domain_sf"/>
</dbReference>